<proteinExistence type="predicted"/>
<reference evidence="2" key="1">
    <citation type="submission" date="2020-05" db="UniProtKB">
        <authorList>
            <consortium name="EnsemblMetazoa"/>
        </authorList>
    </citation>
    <scope>IDENTIFICATION</scope>
    <source>
        <strain evidence="2">TTRI</strain>
    </source>
</reference>
<dbReference type="VEuPathDB" id="VectorBase:GAUT032732"/>
<evidence type="ECO:0000313" key="2">
    <source>
        <dbReference type="EnsemblMetazoa" id="GAUT032732-PA"/>
    </source>
</evidence>
<evidence type="ECO:0000256" key="1">
    <source>
        <dbReference type="SAM" id="MobiDB-lite"/>
    </source>
</evidence>
<keyword evidence="3" id="KW-1185">Reference proteome</keyword>
<name>A0A1A9VCA9_GLOAU</name>
<dbReference type="Proteomes" id="UP000078200">
    <property type="component" value="Unassembled WGS sequence"/>
</dbReference>
<protein>
    <submittedName>
        <fullName evidence="2">Uncharacterized protein</fullName>
    </submittedName>
</protein>
<dbReference type="AlphaFoldDB" id="A0A1A9VCA9"/>
<evidence type="ECO:0000313" key="3">
    <source>
        <dbReference type="Proteomes" id="UP000078200"/>
    </source>
</evidence>
<dbReference type="EnsemblMetazoa" id="GAUT032732-RA">
    <property type="protein sequence ID" value="GAUT032732-PA"/>
    <property type="gene ID" value="GAUT032732"/>
</dbReference>
<accession>A0A1A9VCA9</accession>
<feature type="region of interest" description="Disordered" evidence="1">
    <location>
        <begin position="125"/>
        <end position="144"/>
    </location>
</feature>
<sequence length="144" mass="16773">MCPIPLRPLTPFPEAEVEEVPLEVEEAGEEVVIIDNLPNWLPENLGQEQGQGHYDTEPVHRLRDLYDKVKSSAGMGELEQTSFAIRDIILRRIERKIRKTWMFPDQSYSILGFDVLERSDACTGPFAKQKRNNDVRERRKPRRQ</sequence>
<organism evidence="2 3">
    <name type="scientific">Glossina austeni</name>
    <name type="common">Savannah tsetse fly</name>
    <dbReference type="NCBI Taxonomy" id="7395"/>
    <lineage>
        <taxon>Eukaryota</taxon>
        <taxon>Metazoa</taxon>
        <taxon>Ecdysozoa</taxon>
        <taxon>Arthropoda</taxon>
        <taxon>Hexapoda</taxon>
        <taxon>Insecta</taxon>
        <taxon>Pterygota</taxon>
        <taxon>Neoptera</taxon>
        <taxon>Endopterygota</taxon>
        <taxon>Diptera</taxon>
        <taxon>Brachycera</taxon>
        <taxon>Muscomorpha</taxon>
        <taxon>Hippoboscoidea</taxon>
        <taxon>Glossinidae</taxon>
        <taxon>Glossina</taxon>
    </lineage>
</organism>